<organism evidence="2 3">
    <name type="scientific">Agromyces archimandritae</name>
    <dbReference type="NCBI Taxonomy" id="2781962"/>
    <lineage>
        <taxon>Bacteria</taxon>
        <taxon>Bacillati</taxon>
        <taxon>Actinomycetota</taxon>
        <taxon>Actinomycetes</taxon>
        <taxon>Micrococcales</taxon>
        <taxon>Microbacteriaceae</taxon>
        <taxon>Agromyces</taxon>
    </lineage>
</organism>
<evidence type="ECO:0000313" key="2">
    <source>
        <dbReference type="EMBL" id="QTX05385.1"/>
    </source>
</evidence>
<keyword evidence="3" id="KW-1185">Reference proteome</keyword>
<feature type="signal peptide" evidence="1">
    <location>
        <begin position="1"/>
        <end position="21"/>
    </location>
</feature>
<dbReference type="AlphaFoldDB" id="A0A975FMX3"/>
<feature type="chain" id="PRO_5039717618" description="DUF2599 domain-containing protein" evidence="1">
    <location>
        <begin position="22"/>
        <end position="272"/>
    </location>
</feature>
<dbReference type="KEGG" id="aarc:G127AT_03940"/>
<dbReference type="RefSeq" id="WP_210900120.1">
    <property type="nucleotide sequence ID" value="NZ_CP071696.1"/>
</dbReference>
<reference evidence="2" key="1">
    <citation type="submission" date="2021-03" db="EMBL/GenBank/DDBJ databases">
        <title>Agromyces archimandritus sp. nov., isolated from the cockroach Archimandrita tessellata.</title>
        <authorList>
            <person name="Guzman J."/>
            <person name="Ortuzar M."/>
            <person name="Poehlein A."/>
            <person name="Daniel R."/>
            <person name="Trujillo M."/>
            <person name="Vilcinskas A."/>
        </authorList>
    </citation>
    <scope>NUCLEOTIDE SEQUENCE</scope>
    <source>
        <strain evidence="2">G127AT</strain>
    </source>
</reference>
<gene>
    <name evidence="2" type="ORF">G127AT_03940</name>
</gene>
<evidence type="ECO:0000313" key="3">
    <source>
        <dbReference type="Proteomes" id="UP000671914"/>
    </source>
</evidence>
<evidence type="ECO:0000256" key="1">
    <source>
        <dbReference type="SAM" id="SignalP"/>
    </source>
</evidence>
<proteinExistence type="predicted"/>
<sequence length="272" mass="29239">MTTTAAAAPLVYAIGIAPAQASTDDDVVPVWIESEVLITGDEITLMGPGGSFGLELVETTPTDSIDVVESESLVELGAVFEDPQASTVEYELDLPSGASAEIVVNDDGEESILLTNENGDLLGGIMQYEALDAAGEPVQAALGIEGTMVTQSLVAPANVVYPVEVSIASGTVWYKNAWVHKVTKGYIVNADPTPLGRQQIAWNTHSTHVLHVKSILGTAMTNTYWNWNIEQQFVCHVVGAYFPSGVYNMESWQPALSWGEIANPWDRCNRIK</sequence>
<protein>
    <recommendedName>
        <fullName evidence="4">DUF2599 domain-containing protein</fullName>
    </recommendedName>
</protein>
<evidence type="ECO:0008006" key="4">
    <source>
        <dbReference type="Google" id="ProtNLM"/>
    </source>
</evidence>
<dbReference type="Proteomes" id="UP000671914">
    <property type="component" value="Chromosome"/>
</dbReference>
<dbReference type="EMBL" id="CP071696">
    <property type="protein sequence ID" value="QTX05385.1"/>
    <property type="molecule type" value="Genomic_DNA"/>
</dbReference>
<name>A0A975FMX3_9MICO</name>
<accession>A0A975FMX3</accession>
<keyword evidence="1" id="KW-0732">Signal</keyword>